<dbReference type="EMBL" id="JABFDB010000012">
    <property type="protein sequence ID" value="NYZ21590.1"/>
    <property type="molecule type" value="Genomic_DNA"/>
</dbReference>
<dbReference type="RefSeq" id="WP_180283362.1">
    <property type="nucleotide sequence ID" value="NZ_JABFDB010000012.1"/>
</dbReference>
<comment type="caution">
    <text evidence="1">The sequence shown here is derived from an EMBL/GenBank/DDBJ whole genome shotgun (WGS) entry which is preliminary data.</text>
</comment>
<evidence type="ECO:0000313" key="2">
    <source>
        <dbReference type="Proteomes" id="UP000584642"/>
    </source>
</evidence>
<organism evidence="1 2">
    <name type="scientific">Azospirillum oleiclasticum</name>
    <dbReference type="NCBI Taxonomy" id="2735135"/>
    <lineage>
        <taxon>Bacteria</taxon>
        <taxon>Pseudomonadati</taxon>
        <taxon>Pseudomonadota</taxon>
        <taxon>Alphaproteobacteria</taxon>
        <taxon>Rhodospirillales</taxon>
        <taxon>Azospirillaceae</taxon>
        <taxon>Azospirillum</taxon>
    </lineage>
</organism>
<gene>
    <name evidence="1" type="ORF">HND93_17900</name>
</gene>
<sequence length="58" mass="6222">MKDMILDAYAQALLAAMEKGILGERAKVAARNATAHVVSRELGKPVTPEMVKEIVTNA</sequence>
<accession>A0ABX2TFY3</accession>
<reference evidence="1 2" key="1">
    <citation type="submission" date="2020-05" db="EMBL/GenBank/DDBJ databases">
        <title>Azospirillum oleiclasticum sp. nov, a nitrogen-fixing and heavy crude oil-emulsifying bacterium isolated from the crude oil of Yumen Oilfield.</title>
        <authorList>
            <person name="Wu D."/>
            <person name="Cai M."/>
            <person name="Zhang X."/>
        </authorList>
    </citation>
    <scope>NUCLEOTIDE SEQUENCE [LARGE SCALE GENOMIC DNA]</scope>
    <source>
        <strain evidence="1 2">ROY-1-1-2</strain>
    </source>
</reference>
<name>A0ABX2TFY3_9PROT</name>
<proteinExistence type="predicted"/>
<evidence type="ECO:0000313" key="1">
    <source>
        <dbReference type="EMBL" id="NYZ21590.1"/>
    </source>
</evidence>
<dbReference type="Proteomes" id="UP000584642">
    <property type="component" value="Unassembled WGS sequence"/>
</dbReference>
<keyword evidence="2" id="KW-1185">Reference proteome</keyword>
<protein>
    <submittedName>
        <fullName evidence="1">Uncharacterized protein</fullName>
    </submittedName>
</protein>